<proteinExistence type="predicted"/>
<name>A0A1N7EL79_9EURY</name>
<dbReference type="EMBL" id="FTNP01000004">
    <property type="protein sequence ID" value="SIR88827.1"/>
    <property type="molecule type" value="Genomic_DNA"/>
</dbReference>
<organism evidence="1 2">
    <name type="scientific">Natronorubrum daqingense</name>
    <dbReference type="NCBI Taxonomy" id="588898"/>
    <lineage>
        <taxon>Archaea</taxon>
        <taxon>Methanobacteriati</taxon>
        <taxon>Methanobacteriota</taxon>
        <taxon>Stenosarchaea group</taxon>
        <taxon>Halobacteria</taxon>
        <taxon>Halobacteriales</taxon>
        <taxon>Natrialbaceae</taxon>
        <taxon>Natronorubrum</taxon>
    </lineage>
</organism>
<protein>
    <submittedName>
        <fullName evidence="1">Uncharacterized protein</fullName>
    </submittedName>
</protein>
<gene>
    <name evidence="1" type="ORF">SAMN05421809_2678</name>
</gene>
<accession>A0A1N7EL79</accession>
<reference evidence="1 2" key="1">
    <citation type="submission" date="2017-01" db="EMBL/GenBank/DDBJ databases">
        <authorList>
            <person name="Mah S.A."/>
            <person name="Swanson W.J."/>
            <person name="Moy G.W."/>
            <person name="Vacquier V.D."/>
        </authorList>
    </citation>
    <scope>NUCLEOTIDE SEQUENCE [LARGE SCALE GENOMIC DNA]</scope>
    <source>
        <strain evidence="1 2">CGMCC 1.8909</strain>
    </source>
</reference>
<sequence>MVVKHSRRSHVSYILNTGTEELGHCQQHKNHLLLLMG</sequence>
<dbReference type="AlphaFoldDB" id="A0A1N7EL79"/>
<dbReference type="Proteomes" id="UP000185687">
    <property type="component" value="Unassembled WGS sequence"/>
</dbReference>
<evidence type="ECO:0000313" key="2">
    <source>
        <dbReference type="Proteomes" id="UP000185687"/>
    </source>
</evidence>
<evidence type="ECO:0000313" key="1">
    <source>
        <dbReference type="EMBL" id="SIR88827.1"/>
    </source>
</evidence>
<keyword evidence="2" id="KW-1185">Reference proteome</keyword>